<comment type="caution">
    <text evidence="3">The sequence shown here is derived from an EMBL/GenBank/DDBJ whole genome shotgun (WGS) entry which is preliminary data.</text>
</comment>
<dbReference type="Pfam" id="PF12796">
    <property type="entry name" value="Ank_2"/>
    <property type="match status" value="3"/>
</dbReference>
<keyword evidence="4" id="KW-1185">Reference proteome</keyword>
<dbReference type="Pfam" id="PF00023">
    <property type="entry name" value="Ank"/>
    <property type="match status" value="3"/>
</dbReference>
<evidence type="ECO:0000313" key="3">
    <source>
        <dbReference type="EMBL" id="OXU27363.1"/>
    </source>
</evidence>
<protein>
    <submittedName>
        <fullName evidence="3">Uncharacterized protein</fullName>
    </submittedName>
</protein>
<feature type="repeat" description="ANK" evidence="1">
    <location>
        <begin position="598"/>
        <end position="630"/>
    </location>
</feature>
<feature type="repeat" description="ANK" evidence="1">
    <location>
        <begin position="1409"/>
        <end position="1441"/>
    </location>
</feature>
<evidence type="ECO:0000256" key="2">
    <source>
        <dbReference type="SAM" id="MobiDB-lite"/>
    </source>
</evidence>
<feature type="repeat" description="ANK" evidence="1">
    <location>
        <begin position="1514"/>
        <end position="1549"/>
    </location>
</feature>
<feature type="repeat" description="ANK" evidence="1">
    <location>
        <begin position="189"/>
        <end position="221"/>
    </location>
</feature>
<feature type="repeat" description="ANK" evidence="1">
    <location>
        <begin position="474"/>
        <end position="506"/>
    </location>
</feature>
<organism evidence="3 4">
    <name type="scientific">Trichomalopsis sarcophagae</name>
    <dbReference type="NCBI Taxonomy" id="543379"/>
    <lineage>
        <taxon>Eukaryota</taxon>
        <taxon>Metazoa</taxon>
        <taxon>Ecdysozoa</taxon>
        <taxon>Arthropoda</taxon>
        <taxon>Hexapoda</taxon>
        <taxon>Insecta</taxon>
        <taxon>Pterygota</taxon>
        <taxon>Neoptera</taxon>
        <taxon>Endopterygota</taxon>
        <taxon>Hymenoptera</taxon>
        <taxon>Apocrita</taxon>
        <taxon>Proctotrupomorpha</taxon>
        <taxon>Chalcidoidea</taxon>
        <taxon>Pteromalidae</taxon>
        <taxon>Pteromalinae</taxon>
        <taxon>Trichomalopsis</taxon>
    </lineage>
</organism>
<dbReference type="PRINTS" id="PR01415">
    <property type="entry name" value="ANKYRIN"/>
</dbReference>
<evidence type="ECO:0000313" key="4">
    <source>
        <dbReference type="Proteomes" id="UP000215335"/>
    </source>
</evidence>
<feature type="repeat" description="ANK" evidence="1">
    <location>
        <begin position="1336"/>
        <end position="1368"/>
    </location>
</feature>
<dbReference type="PROSITE" id="PS50297">
    <property type="entry name" value="ANK_REP_REGION"/>
    <property type="match status" value="8"/>
</dbReference>
<feature type="repeat" description="ANK" evidence="1">
    <location>
        <begin position="1010"/>
        <end position="1043"/>
    </location>
</feature>
<reference evidence="3 4" key="1">
    <citation type="journal article" date="2017" name="Curr. Biol.">
        <title>The Evolution of Venom by Co-option of Single-Copy Genes.</title>
        <authorList>
            <person name="Martinson E.O."/>
            <person name="Mrinalini"/>
            <person name="Kelkar Y.D."/>
            <person name="Chang C.H."/>
            <person name="Werren J.H."/>
        </authorList>
    </citation>
    <scope>NUCLEOTIDE SEQUENCE [LARGE SCALE GENOMIC DNA]</scope>
    <source>
        <strain evidence="3 4">Alberta</strain>
        <tissue evidence="3">Whole body</tissue>
    </source>
</reference>
<dbReference type="Gene3D" id="1.25.40.20">
    <property type="entry name" value="Ankyrin repeat-containing domain"/>
    <property type="match status" value="7"/>
</dbReference>
<gene>
    <name evidence="3" type="ORF">TSAR_005198</name>
</gene>
<dbReference type="PANTHER" id="PTHR24133:SF40">
    <property type="entry name" value="ANKYRIN REPEAT DOMAIN 44"/>
    <property type="match status" value="1"/>
</dbReference>
<dbReference type="InterPro" id="IPR002110">
    <property type="entry name" value="Ankyrin_rpt"/>
</dbReference>
<dbReference type="OrthoDB" id="7694596at2759"/>
<keyword evidence="1" id="KW-0040">ANK repeat</keyword>
<feature type="repeat" description="ANK" evidence="1">
    <location>
        <begin position="888"/>
        <end position="910"/>
    </location>
</feature>
<dbReference type="STRING" id="543379.A0A232FAA2"/>
<dbReference type="PANTHER" id="PTHR24133">
    <property type="entry name" value="ANKYRIN DOMAIN-CONTAINING"/>
    <property type="match status" value="1"/>
</dbReference>
<sequence>MNLHEEDAAKNNKDYNAPWKVAKRSLESCDNAGSMKNLCQSYYADCEDSAVSPTLGEFRLPAAKMSYVVDTIESADEDDSSASCKAYLQGPAEQTKQKVVKPPFKPKPLDSHSLDTSAESNTSTPEEINIPLAKPKPAMIDLVDEDTSQLYLHQMVATDQPGTTENYMKAFELYLDESDAHELNEKDTRGRTALHLAVQFSNIEAIAALLMCGADVNVADHQNKSPFTYCLDSYDMPNYKCNQMFFTFLGHVHKLVVIGLRVSAENRRCYARARSRHVFNDKQLQLSYANELDKMEDVRLSYCTSLRDVLYQSADKIATSMLKRRTLEDVLTSSDFYKEFPKLCCLLKLQYRRGVTRYKLMQPVKAALELIAGQGLPDPCSETIIRHLDDDEDLMSLMKISVEARDKSAISNMDGTMSNIYEDYVRLSQFYYATIETYSEDSKAILKHVINQIKDINFAIPEGSPVERHKPEYVGYTVLHFAVLKNCEEMVKLLLERGADPTLKNRAGYSPLRLAIETSFRSQRRCLDLQGQLKHPILEMLLSAQVKAGNTTNVSCKNGVSHFHLACMLNHEEAVKYFLYVSKVPVNQTVNPDSPILPGYTALHFAVRYGSTTVVPALLDSRADLTIGDIAGITPLQLLVERNLELIDAISNGDKKMSREFEEDLKANEEILDLLLDRSRLLKTDSLMPELHALCARRAPSHEAILRLTERDVNAALDVRSPVRPGYTALHIAAHFDIETVKLLLSRGADVAIKDVRGVTPFDICVSHFNPEDVQSIIESVESLRDISFTDGTELVDVVLMISDPTLIDGKYFWHQVIADSPLWAGHTMLHLAVEFARRRDCEGDIINKYDRCLPSKSTAVRGKVDEASKRVVRACSKFIDISTQNASGMTALHLAFRQHKRDLVDILLEEIHKKGMKTNPLDFGNLSHLHIMSVEGRTSIVQSYLSRCNGQINLNDAVQTGFQSFMVFTEPGYARPGSTALHLAVIFHKSDIARLLLQHGADPLALDADGLTPLHHAFLNGSLNTAMRTVLLSGLKATNVNPTSSEGLSLFHIACYTNNESLAEGLLRNGLADLEASIKCGLKDTHKDKPKAIKTSQYYTSKYDCSENFLPLAPFSGYRALHMAIQGQALQVVQMLVSYGADKQARNTFGLSSLQLALQHVHRDKRSNEIAISLLQNSAECEDLTALHIACLLKAEADIEKALEAGVDIDARLAPESPIWPGSTALHLLFEGDIVWNKLEPMLKQLLCRGANVNQPNCENLTPIHLAYNQNRLLAVKMMLQSSRILESNPVDDEGLSHFHIACALAECSLVEEFLARGLADANNPKDFFASGDDAGYAPLHFSMFRGNCATVETLLSHDANVLAVSRKGSTILHKAARQMDSSDRPIHEKTVLRCINANANVNAMNIFGITPLELCLQNNASYLIPLFLKRGARINLVNPISNKGLLSYVDRSNLHFIVDNARDLVSIDPDTGFNAIHNIVSSHSLNIDYYILGRFVEYLMYKGCDLDQRDPKGRTPLHVAMRWESEDNFKAVEALIDLGADINAVDKAGNTPLIYCKCETTREILLTHLSKLDDFGLFINAVNRNRLGELSKIYERIKTTTTEDSPDKELEDIREVIIFEGFCLADLLKETAITAYPSLARSKREAIASSVGFNKLLNWPIMMSVLNVQHRRAQARIRLFKSAKVSLQLCARRALSDFRLPDLCSDMIVRFLSNEDLLSLNYWGKKKHLKIGLRSLGYPGLNARLGQYLGLEGL</sequence>
<feature type="repeat" description="ANK" evidence="1">
    <location>
        <begin position="977"/>
        <end position="1009"/>
    </location>
</feature>
<dbReference type="SUPFAM" id="SSF48403">
    <property type="entry name" value="Ankyrin repeat"/>
    <property type="match status" value="3"/>
</dbReference>
<dbReference type="EMBL" id="NNAY01000620">
    <property type="protein sequence ID" value="OXU27363.1"/>
    <property type="molecule type" value="Genomic_DNA"/>
</dbReference>
<feature type="repeat" description="ANK" evidence="1">
    <location>
        <begin position="1117"/>
        <end position="1149"/>
    </location>
</feature>
<dbReference type="Pfam" id="PF13857">
    <property type="entry name" value="Ank_5"/>
    <property type="match status" value="1"/>
</dbReference>
<accession>A0A232FAA2</accession>
<feature type="region of interest" description="Disordered" evidence="2">
    <location>
        <begin position="89"/>
        <end position="129"/>
    </location>
</feature>
<proteinExistence type="predicted"/>
<dbReference type="InterPro" id="IPR036770">
    <property type="entry name" value="Ankyrin_rpt-contain_sf"/>
</dbReference>
<feature type="repeat" description="ANK" evidence="1">
    <location>
        <begin position="725"/>
        <end position="756"/>
    </location>
</feature>
<feature type="compositionally biased region" description="Polar residues" evidence="2">
    <location>
        <begin position="114"/>
        <end position="126"/>
    </location>
</feature>
<dbReference type="InterPro" id="IPR052391">
    <property type="entry name" value="E3_Ligase-Neurotoxin"/>
</dbReference>
<dbReference type="PROSITE" id="PS50088">
    <property type="entry name" value="ANK_REPEAT"/>
    <property type="match status" value="11"/>
</dbReference>
<evidence type="ECO:0000256" key="1">
    <source>
        <dbReference type="PROSITE-ProRule" id="PRU00023"/>
    </source>
</evidence>
<dbReference type="Proteomes" id="UP000215335">
    <property type="component" value="Unassembled WGS sequence"/>
</dbReference>
<name>A0A232FAA2_9HYME</name>
<dbReference type="SMART" id="SM00248">
    <property type="entry name" value="ANK"/>
    <property type="match status" value="20"/>
</dbReference>